<protein>
    <submittedName>
        <fullName evidence="4">2-succinylbenzoate--CoA ligase</fullName>
    </submittedName>
</protein>
<gene>
    <name evidence="4" type="ORF">HKI87_18g87890</name>
</gene>
<dbReference type="GO" id="GO:0006631">
    <property type="term" value="P:fatty acid metabolic process"/>
    <property type="evidence" value="ECO:0007669"/>
    <property type="project" value="TreeGrafter"/>
</dbReference>
<feature type="region of interest" description="Disordered" evidence="1">
    <location>
        <begin position="443"/>
        <end position="463"/>
    </location>
</feature>
<dbReference type="Pfam" id="PF00501">
    <property type="entry name" value="AMP-binding"/>
    <property type="match status" value="1"/>
</dbReference>
<feature type="domain" description="AMP-dependent synthetase/ligase" evidence="2">
    <location>
        <begin position="86"/>
        <end position="447"/>
    </location>
</feature>
<evidence type="ECO:0000259" key="3">
    <source>
        <dbReference type="Pfam" id="PF13193"/>
    </source>
</evidence>
<dbReference type="SUPFAM" id="SSF56801">
    <property type="entry name" value="Acetyl-CoA synthetase-like"/>
    <property type="match status" value="1"/>
</dbReference>
<dbReference type="EMBL" id="CP151518">
    <property type="protein sequence ID" value="WZN67217.1"/>
    <property type="molecule type" value="Genomic_DNA"/>
</dbReference>
<keyword evidence="4" id="KW-0436">Ligase</keyword>
<accession>A0AAX4PMX3</accession>
<dbReference type="InterPro" id="IPR042099">
    <property type="entry name" value="ANL_N_sf"/>
</dbReference>
<dbReference type="InterPro" id="IPR045851">
    <property type="entry name" value="AMP-bd_C_sf"/>
</dbReference>
<evidence type="ECO:0000256" key="1">
    <source>
        <dbReference type="SAM" id="MobiDB-lite"/>
    </source>
</evidence>
<dbReference type="Pfam" id="PF13193">
    <property type="entry name" value="AMP-binding_C"/>
    <property type="match status" value="1"/>
</dbReference>
<dbReference type="InterPro" id="IPR000873">
    <property type="entry name" value="AMP-dep_synth/lig_dom"/>
</dbReference>
<dbReference type="PANTHER" id="PTHR43201:SF32">
    <property type="entry name" value="2-SUCCINYLBENZOATE--COA LIGASE, CHLOROPLASTIC_PEROXISOMAL"/>
    <property type="match status" value="1"/>
</dbReference>
<feature type="compositionally biased region" description="Polar residues" evidence="1">
    <location>
        <begin position="26"/>
        <end position="42"/>
    </location>
</feature>
<dbReference type="Proteomes" id="UP001472866">
    <property type="component" value="Chromosome 18"/>
</dbReference>
<dbReference type="Gene3D" id="3.30.300.30">
    <property type="match status" value="1"/>
</dbReference>
<dbReference type="InterPro" id="IPR025110">
    <property type="entry name" value="AMP-bd_C"/>
</dbReference>
<dbReference type="AlphaFoldDB" id="A0AAX4PMX3"/>
<evidence type="ECO:0000313" key="4">
    <source>
        <dbReference type="EMBL" id="WZN67217.1"/>
    </source>
</evidence>
<evidence type="ECO:0000313" key="5">
    <source>
        <dbReference type="Proteomes" id="UP001472866"/>
    </source>
</evidence>
<feature type="domain" description="AMP-binding enzyme C-terminal" evidence="3">
    <location>
        <begin position="513"/>
        <end position="566"/>
    </location>
</feature>
<organism evidence="4 5">
    <name type="scientific">Chloropicon roscoffensis</name>
    <dbReference type="NCBI Taxonomy" id="1461544"/>
    <lineage>
        <taxon>Eukaryota</taxon>
        <taxon>Viridiplantae</taxon>
        <taxon>Chlorophyta</taxon>
        <taxon>Chloropicophyceae</taxon>
        <taxon>Chloropicales</taxon>
        <taxon>Chloropicaceae</taxon>
        <taxon>Chloropicon</taxon>
    </lineage>
</organism>
<name>A0AAX4PMX3_9CHLO</name>
<feature type="region of interest" description="Disordered" evidence="1">
    <location>
        <begin position="13"/>
        <end position="43"/>
    </location>
</feature>
<sequence length="621" mass="65393">MVPVHVCKALEWRPGPGQQEEEEDPTQTSWRNHSASPSSSGLSCREVHNAVSRLAAKILKWMTHQHIDTTAEVHKTMEKRIMMCVLLCKCSLEGALLSLAALDAGATLVPLSWRWTKRECLDAIKAVVPSEASFTVLCDPRCAALARSVAASSSNHVAMRLGKCSGAFECAAVESTGDDGGVVVRLLCRWLSSPRDLEPPREVDYRTDAPLHLLFPAGGGPAAILFTSGTTSRAPKGCGHSHAAFLSQASSKALRVGYRRGDRHLHCAPLHHVSGLCALVTAMASRASSHLFIAEFSGENFAAALESVESAEAAGNVCVLAVPAMLSQLSDQVAASASGRAKRGYPSVRRTLLGGDQVGAGAEAACARLFPRSAVFATYGMTEACSSITIRALGERPPPFPTEEEREMGGRGQYAGTPLPHIEVKVDARESGGVGEVLLRGATVSEGRAGAPQQDQSPQKRPWESLGWLRTGDLGRLDGAGGLYLCGRISDAVRTGGEMVYPSEVEGEISSCEDPKVAECVVVGLPDRVLGQRACAVVVLAGNDGGSGGGSLTALKEGPRGRIASHLRRARGLAGFRVPRVWLLSAEPLPRGGTGKVDRRAVRAMAQASAAGGGRANRSKL</sequence>
<evidence type="ECO:0000259" key="2">
    <source>
        <dbReference type="Pfam" id="PF00501"/>
    </source>
</evidence>
<dbReference type="PANTHER" id="PTHR43201">
    <property type="entry name" value="ACYL-COA SYNTHETASE"/>
    <property type="match status" value="1"/>
</dbReference>
<proteinExistence type="predicted"/>
<reference evidence="4 5" key="1">
    <citation type="submission" date="2024-03" db="EMBL/GenBank/DDBJ databases">
        <title>Complete genome sequence of the green alga Chloropicon roscoffensis RCC1871.</title>
        <authorList>
            <person name="Lemieux C."/>
            <person name="Pombert J.-F."/>
            <person name="Otis C."/>
            <person name="Turmel M."/>
        </authorList>
    </citation>
    <scope>NUCLEOTIDE SEQUENCE [LARGE SCALE GENOMIC DNA]</scope>
    <source>
        <strain evidence="4 5">RCC1871</strain>
    </source>
</reference>
<keyword evidence="5" id="KW-1185">Reference proteome</keyword>
<dbReference type="CDD" id="cd04433">
    <property type="entry name" value="AFD_class_I"/>
    <property type="match status" value="1"/>
</dbReference>
<dbReference type="GO" id="GO:0031956">
    <property type="term" value="F:medium-chain fatty acid-CoA ligase activity"/>
    <property type="evidence" value="ECO:0007669"/>
    <property type="project" value="TreeGrafter"/>
</dbReference>
<dbReference type="Gene3D" id="3.40.50.12780">
    <property type="entry name" value="N-terminal domain of ligase-like"/>
    <property type="match status" value="1"/>
</dbReference>
<feature type="region of interest" description="Disordered" evidence="1">
    <location>
        <begin position="395"/>
        <end position="417"/>
    </location>
</feature>